<evidence type="ECO:0000313" key="3">
    <source>
        <dbReference type="Proteomes" id="UP000177080"/>
    </source>
</evidence>
<dbReference type="STRING" id="1797259.A2989_01555"/>
<organism evidence="2 3">
    <name type="scientific">Candidatus Amesbacteria bacterium RIFCSPLOWO2_01_FULL_48_25</name>
    <dbReference type="NCBI Taxonomy" id="1797259"/>
    <lineage>
        <taxon>Bacteria</taxon>
        <taxon>Candidatus Amesiibacteriota</taxon>
    </lineage>
</organism>
<dbReference type="Proteomes" id="UP000177080">
    <property type="component" value="Unassembled WGS sequence"/>
</dbReference>
<proteinExistence type="predicted"/>
<dbReference type="EMBL" id="MEXN01000003">
    <property type="protein sequence ID" value="OGD04067.1"/>
    <property type="molecule type" value="Genomic_DNA"/>
</dbReference>
<gene>
    <name evidence="2" type="ORF">A2989_01555</name>
</gene>
<keyword evidence="1" id="KW-0472">Membrane</keyword>
<protein>
    <submittedName>
        <fullName evidence="2">Uncharacterized protein</fullName>
    </submittedName>
</protein>
<dbReference type="AlphaFoldDB" id="A0A1F4ZEJ7"/>
<accession>A0A1F4ZEJ7</accession>
<feature type="transmembrane region" description="Helical" evidence="1">
    <location>
        <begin position="6"/>
        <end position="24"/>
    </location>
</feature>
<sequence>MLGTLIKFGIIAAIVASIGGFIYLRRGSLPQIPQPKDLLSKAKSTVQSIDAKILAQNISVALDNLITHPDKNSPVVLGVKITNDSLKKLVEVIQTLPPDQVDQLKAVVCATATPSGK</sequence>
<evidence type="ECO:0000256" key="1">
    <source>
        <dbReference type="SAM" id="Phobius"/>
    </source>
</evidence>
<comment type="caution">
    <text evidence="2">The sequence shown here is derived from an EMBL/GenBank/DDBJ whole genome shotgun (WGS) entry which is preliminary data.</text>
</comment>
<reference evidence="2 3" key="1">
    <citation type="journal article" date="2016" name="Nat. Commun.">
        <title>Thousands of microbial genomes shed light on interconnected biogeochemical processes in an aquifer system.</title>
        <authorList>
            <person name="Anantharaman K."/>
            <person name="Brown C.T."/>
            <person name="Hug L.A."/>
            <person name="Sharon I."/>
            <person name="Castelle C.J."/>
            <person name="Probst A.J."/>
            <person name="Thomas B.C."/>
            <person name="Singh A."/>
            <person name="Wilkins M.J."/>
            <person name="Karaoz U."/>
            <person name="Brodie E.L."/>
            <person name="Williams K.H."/>
            <person name="Hubbard S.S."/>
            <person name="Banfield J.F."/>
        </authorList>
    </citation>
    <scope>NUCLEOTIDE SEQUENCE [LARGE SCALE GENOMIC DNA]</scope>
</reference>
<name>A0A1F4ZEJ7_9BACT</name>
<keyword evidence="1" id="KW-1133">Transmembrane helix</keyword>
<evidence type="ECO:0000313" key="2">
    <source>
        <dbReference type="EMBL" id="OGD04067.1"/>
    </source>
</evidence>
<keyword evidence="1" id="KW-0812">Transmembrane</keyword>